<accession>A0A7W6Q2Q2</accession>
<dbReference type="EMBL" id="JACIFU010000001">
    <property type="protein sequence ID" value="MBB4172269.1"/>
    <property type="molecule type" value="Genomic_DNA"/>
</dbReference>
<dbReference type="CDD" id="cd04301">
    <property type="entry name" value="NAT_SF"/>
    <property type="match status" value="1"/>
</dbReference>
<evidence type="ECO:0000259" key="3">
    <source>
        <dbReference type="PROSITE" id="PS51186"/>
    </source>
</evidence>
<feature type="domain" description="N-acetyltransferase" evidence="3">
    <location>
        <begin position="3"/>
        <end position="156"/>
    </location>
</feature>
<dbReference type="AlphaFoldDB" id="A0A7W6Q2Q2"/>
<evidence type="ECO:0000256" key="1">
    <source>
        <dbReference type="ARBA" id="ARBA00022679"/>
    </source>
</evidence>
<dbReference type="PROSITE" id="PS51186">
    <property type="entry name" value="GNAT"/>
    <property type="match status" value="1"/>
</dbReference>
<dbReference type="Pfam" id="PF00583">
    <property type="entry name" value="Acetyltransf_1"/>
    <property type="match status" value="1"/>
</dbReference>
<dbReference type="Gene3D" id="3.40.630.30">
    <property type="match status" value="1"/>
</dbReference>
<sequence>MDLILRQLGPDDPALADILALIRQSFAYMENVIDPPSSMIHLTPAAVSSQAAKAEVWSLGPPLAACAFFTPKPQALYLGKIAVAADMRGKGLSRRLVEHGAERAKALGLPLLELESRIELTDNHAAFYAMGFAEVARTAHPGFDRPTSIVFQRPVA</sequence>
<proteinExistence type="predicted"/>
<name>A0A7W6Q2Q2_9RHOB</name>
<gene>
    <name evidence="4" type="ORF">GGR93_000030</name>
</gene>
<protein>
    <submittedName>
        <fullName evidence="4">GNAT superfamily N-acetyltransferase</fullName>
    </submittedName>
</protein>
<dbReference type="RefSeq" id="WP_025055635.1">
    <property type="nucleotide sequence ID" value="NZ_JACIFU010000001.1"/>
</dbReference>
<dbReference type="OrthoDB" id="9789603at2"/>
<keyword evidence="5" id="KW-1185">Reference proteome</keyword>
<keyword evidence="2" id="KW-0012">Acyltransferase</keyword>
<dbReference type="InterPro" id="IPR016181">
    <property type="entry name" value="Acyl_CoA_acyltransferase"/>
</dbReference>
<dbReference type="SUPFAM" id="SSF55729">
    <property type="entry name" value="Acyl-CoA N-acyltransferases (Nat)"/>
    <property type="match status" value="1"/>
</dbReference>
<reference evidence="4 5" key="1">
    <citation type="submission" date="2020-08" db="EMBL/GenBank/DDBJ databases">
        <title>Genomic Encyclopedia of Type Strains, Phase IV (KMG-IV): sequencing the most valuable type-strain genomes for metagenomic binning, comparative biology and taxonomic classification.</title>
        <authorList>
            <person name="Goeker M."/>
        </authorList>
    </citation>
    <scope>NUCLEOTIDE SEQUENCE [LARGE SCALE GENOMIC DNA]</scope>
    <source>
        <strain evidence="4 5">DSM 101015</strain>
    </source>
</reference>
<dbReference type="InterPro" id="IPR050832">
    <property type="entry name" value="Bact_Acetyltransf"/>
</dbReference>
<dbReference type="Proteomes" id="UP000565745">
    <property type="component" value="Unassembled WGS sequence"/>
</dbReference>
<dbReference type="InterPro" id="IPR000182">
    <property type="entry name" value="GNAT_dom"/>
</dbReference>
<evidence type="ECO:0000256" key="2">
    <source>
        <dbReference type="ARBA" id="ARBA00023315"/>
    </source>
</evidence>
<evidence type="ECO:0000313" key="4">
    <source>
        <dbReference type="EMBL" id="MBB4172269.1"/>
    </source>
</evidence>
<comment type="caution">
    <text evidence="4">The sequence shown here is derived from an EMBL/GenBank/DDBJ whole genome shotgun (WGS) entry which is preliminary data.</text>
</comment>
<evidence type="ECO:0000313" key="5">
    <source>
        <dbReference type="Proteomes" id="UP000565745"/>
    </source>
</evidence>
<dbReference type="PANTHER" id="PTHR43877">
    <property type="entry name" value="AMINOALKYLPHOSPHONATE N-ACETYLTRANSFERASE-RELATED-RELATED"/>
    <property type="match status" value="1"/>
</dbReference>
<organism evidence="4 5">
    <name type="scientific">Sulfitobacter noctilucicola</name>
    <dbReference type="NCBI Taxonomy" id="1342301"/>
    <lineage>
        <taxon>Bacteria</taxon>
        <taxon>Pseudomonadati</taxon>
        <taxon>Pseudomonadota</taxon>
        <taxon>Alphaproteobacteria</taxon>
        <taxon>Rhodobacterales</taxon>
        <taxon>Roseobacteraceae</taxon>
        <taxon>Sulfitobacter</taxon>
    </lineage>
</organism>
<keyword evidence="1 4" id="KW-0808">Transferase</keyword>
<dbReference type="GO" id="GO:0016747">
    <property type="term" value="F:acyltransferase activity, transferring groups other than amino-acyl groups"/>
    <property type="evidence" value="ECO:0007669"/>
    <property type="project" value="InterPro"/>
</dbReference>